<gene>
    <name evidence="1" type="ORF">B7463_g8177</name>
</gene>
<accession>A0A3E2H444</accession>
<proteinExistence type="predicted"/>
<keyword evidence="2" id="KW-1185">Reference proteome</keyword>
<dbReference type="AlphaFoldDB" id="A0A3E2H444"/>
<dbReference type="EMBL" id="NCSJ02000173">
    <property type="protein sequence ID" value="RFU28164.1"/>
    <property type="molecule type" value="Genomic_DNA"/>
</dbReference>
<dbReference type="OrthoDB" id="5280464at2759"/>
<feature type="non-terminal residue" evidence="1">
    <location>
        <position position="1"/>
    </location>
</feature>
<name>A0A3E2H444_SCYLI</name>
<organism evidence="1 2">
    <name type="scientific">Scytalidium lignicola</name>
    <name type="common">Hyphomycete</name>
    <dbReference type="NCBI Taxonomy" id="5539"/>
    <lineage>
        <taxon>Eukaryota</taxon>
        <taxon>Fungi</taxon>
        <taxon>Dikarya</taxon>
        <taxon>Ascomycota</taxon>
        <taxon>Pezizomycotina</taxon>
        <taxon>Leotiomycetes</taxon>
        <taxon>Leotiomycetes incertae sedis</taxon>
        <taxon>Scytalidium</taxon>
    </lineage>
</organism>
<evidence type="ECO:0000313" key="2">
    <source>
        <dbReference type="Proteomes" id="UP000258309"/>
    </source>
</evidence>
<dbReference type="STRING" id="5539.A0A3E2H444"/>
<reference evidence="1 2" key="1">
    <citation type="submission" date="2018-05" db="EMBL/GenBank/DDBJ databases">
        <title>Draft genome sequence of Scytalidium lignicola DSM 105466, a ubiquitous saprotrophic fungus.</title>
        <authorList>
            <person name="Buettner E."/>
            <person name="Gebauer A.M."/>
            <person name="Hofrichter M."/>
            <person name="Liers C."/>
            <person name="Kellner H."/>
        </authorList>
    </citation>
    <scope>NUCLEOTIDE SEQUENCE [LARGE SCALE GENOMIC DNA]</scope>
    <source>
        <strain evidence="1 2">DSM 105466</strain>
    </source>
</reference>
<comment type="caution">
    <text evidence="1">The sequence shown here is derived from an EMBL/GenBank/DDBJ whole genome shotgun (WGS) entry which is preliminary data.</text>
</comment>
<evidence type="ECO:0008006" key="3">
    <source>
        <dbReference type="Google" id="ProtNLM"/>
    </source>
</evidence>
<sequence length="432" mass="50370">MESPILSIPVEILTRIFETCDDFPQVVALASACKYTQTAWVTNSPTIIWSVGKSQIRSFGDALIAVRATAIVLKAYQAGILPPVVVAINSLSGNSRLPDLAELKEVLNMQHLVRCIEYIYFNSRYYRHWKNNLMYNMEHDKYPAARGRFPDCLKENILGAENAIIDSFRDGFFKAMYRLLLASVVLARAYMAPVFQAREKRNFKFFQWRNREYETCFGPFASWIIEDGRIREQNELQDLNNTKLDWAENRVDIGAVKELMLLMVAYDYFNDSFENYYGYSSPYLQKQGNKTVFIVRFGIFKVEEITMPAAVEDLTDIPLFAQYHPALEGTAGEDLKYEINIPDVMWSLTQNMRTVIPDHREHLGPPATLELWCFALRHYLNLTFKLWTFWMPDDCNCIWWWEVGRGEVFMSPNWNVVQKYNPGVITWDYRNN</sequence>
<evidence type="ECO:0000313" key="1">
    <source>
        <dbReference type="EMBL" id="RFU28164.1"/>
    </source>
</evidence>
<protein>
    <recommendedName>
        <fullName evidence="3">F-box domain-containing protein</fullName>
    </recommendedName>
</protein>
<feature type="non-terminal residue" evidence="1">
    <location>
        <position position="432"/>
    </location>
</feature>
<dbReference type="Proteomes" id="UP000258309">
    <property type="component" value="Unassembled WGS sequence"/>
</dbReference>